<keyword evidence="9" id="KW-0540">Nuclease</keyword>
<dbReference type="InterPro" id="IPR018320">
    <property type="entry name" value="DNA_polymerase_1"/>
</dbReference>
<dbReference type="InterPro" id="IPR012337">
    <property type="entry name" value="RNaseH-like_sf"/>
</dbReference>
<dbReference type="InterPro" id="IPR043502">
    <property type="entry name" value="DNA/RNA_pol_sf"/>
</dbReference>
<evidence type="ECO:0000256" key="12">
    <source>
        <dbReference type="ARBA" id="ARBA00022839"/>
    </source>
</evidence>
<evidence type="ECO:0000256" key="4">
    <source>
        <dbReference type="ARBA" id="ARBA00012417"/>
    </source>
</evidence>
<dbReference type="GO" id="GO:0006302">
    <property type="term" value="P:double-strand break repair"/>
    <property type="evidence" value="ECO:0007669"/>
    <property type="project" value="TreeGrafter"/>
</dbReference>
<evidence type="ECO:0000256" key="16">
    <source>
        <dbReference type="ARBA" id="ARBA00049244"/>
    </source>
</evidence>
<keyword evidence="8 18" id="KW-0235">DNA replication</keyword>
<evidence type="ECO:0000259" key="19">
    <source>
        <dbReference type="SMART" id="SM00278"/>
    </source>
</evidence>
<keyword evidence="13 18" id="KW-0239">DNA-directed DNA polymerase</keyword>
<reference evidence="22 23" key="1">
    <citation type="submission" date="2020-09" db="EMBL/GenBank/DDBJ databases">
        <title>An Earliest Endosymbiont, Wolbachia massiliensis sp. nov., Strain PL13 From the Bed Bug (Cimex hemipterius), Type strain of a New supergroup T.</title>
        <authorList>
            <person name="Laidoudi Y."/>
            <person name="Levasseur A."/>
            <person name="Medkour H."/>
            <person name="Maaloum M."/>
            <person name="BenKhedher M."/>
            <person name="Sambou M."/>
            <person name="Bassene H."/>
            <person name="Davoust B."/>
            <person name="Fenollar F."/>
            <person name="Raoult D."/>
            <person name="Mediannikov O."/>
        </authorList>
    </citation>
    <scope>NUCLEOTIDE SEQUENCE [LARGE SCALE GENOMIC DNA]</scope>
    <source>
        <strain evidence="22 23">PL13</strain>
    </source>
</reference>
<dbReference type="PRINTS" id="PR00868">
    <property type="entry name" value="DNAPOLI"/>
</dbReference>
<evidence type="ECO:0000256" key="18">
    <source>
        <dbReference type="RuleBase" id="RU004460"/>
    </source>
</evidence>
<evidence type="ECO:0000256" key="2">
    <source>
        <dbReference type="ARBA" id="ARBA00007705"/>
    </source>
</evidence>
<dbReference type="InterPro" id="IPR020046">
    <property type="entry name" value="5-3_exonucl_a-hlix_arch_N"/>
</dbReference>
<comment type="catalytic activity">
    <reaction evidence="16 18">
        <text>DNA(n) + a 2'-deoxyribonucleoside 5'-triphosphate = DNA(n+1) + diphosphate</text>
        <dbReference type="Rhea" id="RHEA:22508"/>
        <dbReference type="Rhea" id="RHEA-COMP:17339"/>
        <dbReference type="Rhea" id="RHEA-COMP:17340"/>
        <dbReference type="ChEBI" id="CHEBI:33019"/>
        <dbReference type="ChEBI" id="CHEBI:61560"/>
        <dbReference type="ChEBI" id="CHEBI:173112"/>
        <dbReference type="EC" id="2.7.7.7"/>
    </reaction>
</comment>
<dbReference type="Pfam" id="PF01367">
    <property type="entry name" value="5_3_exonuc"/>
    <property type="match status" value="1"/>
</dbReference>
<dbReference type="PANTHER" id="PTHR10133">
    <property type="entry name" value="DNA POLYMERASE I"/>
    <property type="match status" value="1"/>
</dbReference>
<evidence type="ECO:0000259" key="20">
    <source>
        <dbReference type="SMART" id="SM00475"/>
    </source>
</evidence>
<dbReference type="CDD" id="cd09859">
    <property type="entry name" value="PIN_53EXO"/>
    <property type="match status" value="1"/>
</dbReference>
<dbReference type="RefSeq" id="WP_191111404.1">
    <property type="nucleotide sequence ID" value="NZ_CP061738.1"/>
</dbReference>
<evidence type="ECO:0000313" key="22">
    <source>
        <dbReference type="EMBL" id="QOD38644.1"/>
    </source>
</evidence>
<dbReference type="GO" id="GO:0008409">
    <property type="term" value="F:5'-3' exonuclease activity"/>
    <property type="evidence" value="ECO:0007669"/>
    <property type="project" value="UniProtKB-UniRule"/>
</dbReference>
<dbReference type="EC" id="2.7.7.7" evidence="4 17"/>
<dbReference type="FunFam" id="1.10.150.20:FF:000002">
    <property type="entry name" value="DNA polymerase I"/>
    <property type="match status" value="1"/>
</dbReference>
<comment type="subunit">
    <text evidence="3">Single-chain monomer with multiple functions.</text>
</comment>
<dbReference type="InterPro" id="IPR002298">
    <property type="entry name" value="DNA_polymerase_A"/>
</dbReference>
<dbReference type="SMART" id="SM00279">
    <property type="entry name" value="HhH2"/>
    <property type="match status" value="1"/>
</dbReference>
<feature type="domain" description="5'-3' exonuclease" evidence="20">
    <location>
        <begin position="1"/>
        <end position="258"/>
    </location>
</feature>
<dbReference type="AlphaFoldDB" id="A0A7M3U2K9"/>
<evidence type="ECO:0000256" key="6">
    <source>
        <dbReference type="ARBA" id="ARBA00022679"/>
    </source>
</evidence>
<dbReference type="Gene3D" id="3.30.420.10">
    <property type="entry name" value="Ribonuclease H-like superfamily/Ribonuclease H"/>
    <property type="match status" value="1"/>
</dbReference>
<evidence type="ECO:0000256" key="17">
    <source>
        <dbReference type="NCBIfam" id="TIGR00593"/>
    </source>
</evidence>
<evidence type="ECO:0000256" key="7">
    <source>
        <dbReference type="ARBA" id="ARBA00022695"/>
    </source>
</evidence>
<gene>
    <name evidence="18 22" type="primary">polA</name>
    <name evidence="22" type="ORF">ID128_02105</name>
</gene>
<evidence type="ECO:0000256" key="5">
    <source>
        <dbReference type="ARBA" id="ARBA00020311"/>
    </source>
</evidence>
<comment type="function">
    <text evidence="1 18">In addition to polymerase activity, this DNA polymerase exhibits 5'-3' exonuclease activity.</text>
</comment>
<dbReference type="Pfam" id="PF00476">
    <property type="entry name" value="DNA_pol_A"/>
    <property type="match status" value="1"/>
</dbReference>
<dbReference type="CDD" id="cd09898">
    <property type="entry name" value="H3TH_53EXO"/>
    <property type="match status" value="1"/>
</dbReference>
<dbReference type="InterPro" id="IPR019760">
    <property type="entry name" value="DNA-dir_DNA_pol_A_CS"/>
</dbReference>
<organism evidence="22 23">
    <name type="scientific">Candidatus Wolbachia massiliensis</name>
    <dbReference type="NCBI Taxonomy" id="1845000"/>
    <lineage>
        <taxon>Bacteria</taxon>
        <taxon>Pseudomonadati</taxon>
        <taxon>Pseudomonadota</taxon>
        <taxon>Alphaproteobacteria</taxon>
        <taxon>Rickettsiales</taxon>
        <taxon>Anaplasmataceae</taxon>
        <taxon>Wolbachieae</taxon>
        <taxon>Wolbachia</taxon>
    </lineage>
</organism>
<dbReference type="SUPFAM" id="SSF56672">
    <property type="entry name" value="DNA/RNA polymerases"/>
    <property type="match status" value="1"/>
</dbReference>
<evidence type="ECO:0000259" key="21">
    <source>
        <dbReference type="SMART" id="SM00482"/>
    </source>
</evidence>
<dbReference type="InterPro" id="IPR003583">
    <property type="entry name" value="Hlx-hairpin-Hlx_DNA-bd_motif"/>
</dbReference>
<dbReference type="SUPFAM" id="SSF47807">
    <property type="entry name" value="5' to 3' exonuclease, C-terminal subdomain"/>
    <property type="match status" value="1"/>
</dbReference>
<dbReference type="InterPro" id="IPR001098">
    <property type="entry name" value="DNA-dir_DNA_pol_A_palm_dom"/>
</dbReference>
<feature type="domain" description="DNA-directed DNA polymerase family A palm" evidence="21">
    <location>
        <begin position="606"/>
        <end position="809"/>
    </location>
</feature>
<dbReference type="InterPro" id="IPR036279">
    <property type="entry name" value="5-3_exonuclease_C_sf"/>
</dbReference>
<keyword evidence="15 18" id="KW-0234">DNA repair</keyword>
<dbReference type="Proteomes" id="UP000516514">
    <property type="component" value="Chromosome"/>
</dbReference>
<dbReference type="GO" id="GO:0003887">
    <property type="term" value="F:DNA-directed DNA polymerase activity"/>
    <property type="evidence" value="ECO:0007669"/>
    <property type="project" value="UniProtKB-UniRule"/>
</dbReference>
<dbReference type="PANTHER" id="PTHR10133:SF27">
    <property type="entry name" value="DNA POLYMERASE NU"/>
    <property type="match status" value="1"/>
</dbReference>
<dbReference type="SMART" id="SM00278">
    <property type="entry name" value="HhH1"/>
    <property type="match status" value="2"/>
</dbReference>
<dbReference type="PROSITE" id="PS00447">
    <property type="entry name" value="DNA_POLYMERASE_A"/>
    <property type="match status" value="1"/>
</dbReference>
<keyword evidence="6 18" id="KW-0808">Transferase</keyword>
<evidence type="ECO:0000256" key="10">
    <source>
        <dbReference type="ARBA" id="ARBA00022763"/>
    </source>
</evidence>
<dbReference type="SUPFAM" id="SSF88723">
    <property type="entry name" value="PIN domain-like"/>
    <property type="match status" value="1"/>
</dbReference>
<evidence type="ECO:0000256" key="1">
    <source>
        <dbReference type="ARBA" id="ARBA00002703"/>
    </source>
</evidence>
<dbReference type="InterPro" id="IPR008918">
    <property type="entry name" value="HhH2"/>
</dbReference>
<dbReference type="KEGG" id="wms:ID128_02105"/>
<evidence type="ECO:0000256" key="11">
    <source>
        <dbReference type="ARBA" id="ARBA00022801"/>
    </source>
</evidence>
<dbReference type="InterPro" id="IPR036397">
    <property type="entry name" value="RNaseH_sf"/>
</dbReference>
<dbReference type="NCBIfam" id="TIGR00593">
    <property type="entry name" value="pola"/>
    <property type="match status" value="1"/>
</dbReference>
<dbReference type="Gene3D" id="1.10.150.20">
    <property type="entry name" value="5' to 3' exonuclease, C-terminal subdomain"/>
    <property type="match status" value="2"/>
</dbReference>
<dbReference type="Gene3D" id="3.30.70.370">
    <property type="match status" value="1"/>
</dbReference>
<name>A0A7M3U2K9_9RICK</name>
<dbReference type="FunFam" id="1.10.150.20:FF:000003">
    <property type="entry name" value="DNA polymerase I"/>
    <property type="match status" value="1"/>
</dbReference>
<dbReference type="InterPro" id="IPR029060">
    <property type="entry name" value="PIN-like_dom_sf"/>
</dbReference>
<dbReference type="Pfam" id="PF02739">
    <property type="entry name" value="5_3_exonuc_N"/>
    <property type="match status" value="1"/>
</dbReference>
<accession>A0A7M3U2K9</accession>
<evidence type="ECO:0000256" key="14">
    <source>
        <dbReference type="ARBA" id="ARBA00023125"/>
    </source>
</evidence>
<comment type="similarity">
    <text evidence="2 18">Belongs to the DNA polymerase type-A family.</text>
</comment>
<keyword evidence="10 18" id="KW-0227">DNA damage</keyword>
<evidence type="ECO:0000256" key="9">
    <source>
        <dbReference type="ARBA" id="ARBA00022722"/>
    </source>
</evidence>
<feature type="domain" description="Helix-hairpin-helix DNA-binding motif class 1" evidence="19">
    <location>
        <begin position="184"/>
        <end position="203"/>
    </location>
</feature>
<dbReference type="EMBL" id="CP061738">
    <property type="protein sequence ID" value="QOD38644.1"/>
    <property type="molecule type" value="Genomic_DNA"/>
</dbReference>
<dbReference type="FunFam" id="1.20.1060.10:FF:000001">
    <property type="entry name" value="DNA polymerase I"/>
    <property type="match status" value="1"/>
</dbReference>
<dbReference type="SMART" id="SM00482">
    <property type="entry name" value="POLAc"/>
    <property type="match status" value="1"/>
</dbReference>
<feature type="domain" description="Helix-hairpin-helix DNA-binding motif class 1" evidence="19">
    <location>
        <begin position="533"/>
        <end position="552"/>
    </location>
</feature>
<dbReference type="SUPFAM" id="SSF53098">
    <property type="entry name" value="Ribonuclease H-like"/>
    <property type="match status" value="1"/>
</dbReference>
<dbReference type="InterPro" id="IPR020045">
    <property type="entry name" value="DNA_polI_H3TH"/>
</dbReference>
<proteinExistence type="inferred from homology"/>
<dbReference type="Gene3D" id="1.20.1060.10">
    <property type="entry name" value="Taq DNA Polymerase, Chain T, domain 4"/>
    <property type="match status" value="1"/>
</dbReference>
<keyword evidence="7 18" id="KW-0548">Nucleotidyltransferase</keyword>
<protein>
    <recommendedName>
        <fullName evidence="5 17">DNA polymerase I</fullName>
        <ecNumber evidence="4 17">2.7.7.7</ecNumber>
    </recommendedName>
</protein>
<dbReference type="InterPro" id="IPR002421">
    <property type="entry name" value="5-3_exonuclease"/>
</dbReference>
<keyword evidence="14 18" id="KW-0238">DNA-binding</keyword>
<evidence type="ECO:0000256" key="3">
    <source>
        <dbReference type="ARBA" id="ARBA00011541"/>
    </source>
</evidence>
<evidence type="ECO:0000313" key="23">
    <source>
        <dbReference type="Proteomes" id="UP000516514"/>
    </source>
</evidence>
<dbReference type="GO" id="GO:0006261">
    <property type="term" value="P:DNA-templated DNA replication"/>
    <property type="evidence" value="ECO:0007669"/>
    <property type="project" value="UniProtKB-UniRule"/>
</dbReference>
<dbReference type="CDD" id="cd08637">
    <property type="entry name" value="DNA_pol_A_pol_I_C"/>
    <property type="match status" value="1"/>
</dbReference>
<keyword evidence="12 18" id="KW-0269">Exonuclease</keyword>
<dbReference type="SMART" id="SM00475">
    <property type="entry name" value="53EXOc"/>
    <property type="match status" value="1"/>
</dbReference>
<evidence type="ECO:0000256" key="13">
    <source>
        <dbReference type="ARBA" id="ARBA00022932"/>
    </source>
</evidence>
<sequence length="862" mass="97937">MKEKTFTIIDGYGFLFRAYYASSHLITTTGISIGGVYGFLKMVLKYITHSDYLTIAFDSGKKNFRHDLYPEYKANRVTPPEDLIPQFAILREAVEASNLSYEEIEGYEADDIIATLAARYADHQDFKVVVVSSDKDLFQLLNYNILIFDPIKSIYIDEKQVMEKFGVNSSKLLDLLSLTGDASDNITGVPGIGPKTAAKLLDEFGSLDDILENINNIEQTRIRNILTEHKEKALISRKLLSLYEKVDLQHDITKYEVHPPNMEKLLSFLKKYEFNSLIGKVEKLFSYSGSSTKEKTEYSNEELEKFLENCKYEGKIAIYCHFENNILSKVSLSYSKDNIFYIEQNRLQGALITINSILLSDGVLKIIHDIRETRKTLPTIEKALGSVDDLMTMSYSLDTGKHDHSIPNIVAHNLSGNVEIFSAKTLIAIHERLEQRLFQERLFTIYERFDKPLMKVILDMEKSGILLNTQKLQELSDQFQQLIAVLENDIYDLAGERFNIASPKQLSDVLFNKMGLNTKKKLKKSGSYSTNSEVLEELEMEGAEIASKILDWRHLSKLKGTYTDALIKRVDPLDGRVHTSFSTTATGRLSSSNPNLQNIPIRSEEGSSIRQAFIAPKGYKIISADYSQIELRLLAHIANVAAFKEAFANGQDVHNITARQVFGVQEGTEVDRELRQKAKSINFGIIYGISPFGLARRFKITVQEAAEYIDYYFSCYPEIKTYMEKTISIARQHGYVETLFGRRCFVKDINNAIPYLRQFAERAAINAPVQGTAADIIKRAMIQLYDQLKAGKILLQVHDELLVEVEDEKVQETAKLMKDIMENAVKISIPLEVEVKISDNWGSNFLNYDLNTANSESINHLN</sequence>
<keyword evidence="23" id="KW-1185">Reference proteome</keyword>
<dbReference type="Gene3D" id="3.40.50.1010">
    <property type="entry name" value="5'-nuclease"/>
    <property type="match status" value="1"/>
</dbReference>
<evidence type="ECO:0000256" key="8">
    <source>
        <dbReference type="ARBA" id="ARBA00022705"/>
    </source>
</evidence>
<keyword evidence="11 18" id="KW-0378">Hydrolase</keyword>
<dbReference type="GO" id="GO:0003677">
    <property type="term" value="F:DNA binding"/>
    <property type="evidence" value="ECO:0007669"/>
    <property type="project" value="UniProtKB-UniRule"/>
</dbReference>
<evidence type="ECO:0000256" key="15">
    <source>
        <dbReference type="ARBA" id="ARBA00023204"/>
    </source>
</evidence>